<organism evidence="2 3">
    <name type="scientific">Alternaria tenuissima</name>
    <dbReference type="NCBI Taxonomy" id="119927"/>
    <lineage>
        <taxon>Eukaryota</taxon>
        <taxon>Fungi</taxon>
        <taxon>Dikarya</taxon>
        <taxon>Ascomycota</taxon>
        <taxon>Pezizomycotina</taxon>
        <taxon>Dothideomycetes</taxon>
        <taxon>Pleosporomycetidae</taxon>
        <taxon>Pleosporales</taxon>
        <taxon>Pleosporineae</taxon>
        <taxon>Pleosporaceae</taxon>
        <taxon>Alternaria</taxon>
        <taxon>Alternaria sect. Alternaria</taxon>
        <taxon>Alternaria alternata complex</taxon>
    </lineage>
</organism>
<name>A0AB37VYB0_9PLEO</name>
<accession>A0AB37VYB0</accession>
<dbReference type="Proteomes" id="UP000292340">
    <property type="component" value="Unassembled WGS sequence"/>
</dbReference>
<sequence>MRKTAKDLRKEDERLHAAGRRELGVMMYEGEDEDEQSDSGEGEEDQAGDVEEKSDDEY</sequence>
<evidence type="ECO:0000313" key="3">
    <source>
        <dbReference type="Proteomes" id="UP000292340"/>
    </source>
</evidence>
<protein>
    <submittedName>
        <fullName evidence="2">Uncharacterized protein</fullName>
    </submittedName>
</protein>
<reference evidence="2" key="1">
    <citation type="submission" date="2017-10" db="EMBL/GenBank/DDBJ databases">
        <authorList>
            <person name="Armitage A.D."/>
            <person name="Barbara D.J."/>
            <person name="Woodhall J.W."/>
            <person name="Sreenivasaprasad S."/>
            <person name="Lane C.R."/>
            <person name="Clarkson J.P."/>
            <person name="Harrison R.J."/>
        </authorList>
    </citation>
    <scope>NUCLEOTIDE SEQUENCE</scope>
    <source>
        <strain evidence="2">FERA 1164</strain>
    </source>
</reference>
<feature type="compositionally biased region" description="Basic and acidic residues" evidence="1">
    <location>
        <begin position="1"/>
        <end position="23"/>
    </location>
</feature>
<dbReference type="EMBL" id="PDXB01000095">
    <property type="protein sequence ID" value="RYN15826.1"/>
    <property type="molecule type" value="Genomic_DNA"/>
</dbReference>
<gene>
    <name evidence="2" type="ORF">AA0115_g12769</name>
</gene>
<proteinExistence type="predicted"/>
<evidence type="ECO:0000256" key="1">
    <source>
        <dbReference type="SAM" id="MobiDB-lite"/>
    </source>
</evidence>
<feature type="region of interest" description="Disordered" evidence="1">
    <location>
        <begin position="1"/>
        <end position="58"/>
    </location>
</feature>
<feature type="compositionally biased region" description="Acidic residues" evidence="1">
    <location>
        <begin position="29"/>
        <end position="58"/>
    </location>
</feature>
<dbReference type="AlphaFoldDB" id="A0AB37VYB0"/>
<evidence type="ECO:0000313" key="2">
    <source>
        <dbReference type="EMBL" id="RYN15826.1"/>
    </source>
</evidence>
<comment type="caution">
    <text evidence="2">The sequence shown here is derived from an EMBL/GenBank/DDBJ whole genome shotgun (WGS) entry which is preliminary data.</text>
</comment>
<reference evidence="2" key="2">
    <citation type="journal article" date="2019" name="bioRxiv">
        <title>Genomics, evolutionary history and diagnostics of the Alternaria alternata species group including apple and Asian pear pathotypes.</title>
        <authorList>
            <person name="Armitage A.D."/>
            <person name="Cockerton H.M."/>
            <person name="Sreenivasaprasad S."/>
            <person name="Woodhall J.W."/>
            <person name="Lane C.R."/>
            <person name="Harrison R.J."/>
            <person name="Clarkson J.P."/>
        </authorList>
    </citation>
    <scope>NUCLEOTIDE SEQUENCE</scope>
    <source>
        <strain evidence="2">FERA 1164</strain>
    </source>
</reference>